<evidence type="ECO:0000313" key="3">
    <source>
        <dbReference type="Proteomes" id="UP001172159"/>
    </source>
</evidence>
<evidence type="ECO:0000313" key="2">
    <source>
        <dbReference type="EMBL" id="KAK0705730.1"/>
    </source>
</evidence>
<organism evidence="2 3">
    <name type="scientific">Apiosordaria backusii</name>
    <dbReference type="NCBI Taxonomy" id="314023"/>
    <lineage>
        <taxon>Eukaryota</taxon>
        <taxon>Fungi</taxon>
        <taxon>Dikarya</taxon>
        <taxon>Ascomycota</taxon>
        <taxon>Pezizomycotina</taxon>
        <taxon>Sordariomycetes</taxon>
        <taxon>Sordariomycetidae</taxon>
        <taxon>Sordariales</taxon>
        <taxon>Lasiosphaeriaceae</taxon>
        <taxon>Apiosordaria</taxon>
    </lineage>
</organism>
<gene>
    <name evidence="2" type="ORF">B0T21DRAFT_353042</name>
</gene>
<dbReference type="EMBL" id="JAUKTV010000020">
    <property type="protein sequence ID" value="KAK0705730.1"/>
    <property type="molecule type" value="Genomic_DNA"/>
</dbReference>
<sequence>MKWWSRVMSVVTQEAARPKRRGDKEGESHQGLRRAKKERFDESRTQRTTWLDEGRMRHGSAIFVTPYMQEGRKTTKTWKSMPDHGLCFVLVARGACHFPRSIDRSGNTRWKDCGTKAPKHLSLAGLVEARDALSNGLLVGEFLVPGFPLPQNGSIAVSANGQSGQHKSDKLTATAFQRPVDKRRIYENEGASKMSFFLAELPPATSV</sequence>
<comment type="caution">
    <text evidence="2">The sequence shown here is derived from an EMBL/GenBank/DDBJ whole genome shotgun (WGS) entry which is preliminary data.</text>
</comment>
<feature type="region of interest" description="Disordered" evidence="1">
    <location>
        <begin position="14"/>
        <end position="47"/>
    </location>
</feature>
<evidence type="ECO:0000256" key="1">
    <source>
        <dbReference type="SAM" id="MobiDB-lite"/>
    </source>
</evidence>
<keyword evidence="3" id="KW-1185">Reference proteome</keyword>
<name>A0AA39ZY34_9PEZI</name>
<dbReference type="AlphaFoldDB" id="A0AA39ZY34"/>
<accession>A0AA39ZY34</accession>
<feature type="compositionally biased region" description="Basic and acidic residues" evidence="1">
    <location>
        <begin position="38"/>
        <end position="47"/>
    </location>
</feature>
<proteinExistence type="predicted"/>
<protein>
    <submittedName>
        <fullName evidence="2">Uncharacterized protein</fullName>
    </submittedName>
</protein>
<reference evidence="2" key="1">
    <citation type="submission" date="2023-06" db="EMBL/GenBank/DDBJ databases">
        <title>Genome-scale phylogeny and comparative genomics of the fungal order Sordariales.</title>
        <authorList>
            <consortium name="Lawrence Berkeley National Laboratory"/>
            <person name="Hensen N."/>
            <person name="Bonometti L."/>
            <person name="Westerberg I."/>
            <person name="Brannstrom I.O."/>
            <person name="Guillou S."/>
            <person name="Cros-Aarteil S."/>
            <person name="Calhoun S."/>
            <person name="Haridas S."/>
            <person name="Kuo A."/>
            <person name="Mondo S."/>
            <person name="Pangilinan J."/>
            <person name="Riley R."/>
            <person name="Labutti K."/>
            <person name="Andreopoulos B."/>
            <person name="Lipzen A."/>
            <person name="Chen C."/>
            <person name="Yanf M."/>
            <person name="Daum C."/>
            <person name="Ng V."/>
            <person name="Clum A."/>
            <person name="Steindorff A."/>
            <person name="Ohm R."/>
            <person name="Martin F."/>
            <person name="Silar P."/>
            <person name="Natvig D."/>
            <person name="Lalanne C."/>
            <person name="Gautier V."/>
            <person name="Ament-Velasquez S.L."/>
            <person name="Kruys A."/>
            <person name="Hutchinson M.I."/>
            <person name="Powell A.J."/>
            <person name="Barry K."/>
            <person name="Miller A.N."/>
            <person name="Grigoriev I.V."/>
            <person name="Debuchy R."/>
            <person name="Gladieux P."/>
            <person name="Thoren M.H."/>
            <person name="Johannesson H."/>
        </authorList>
    </citation>
    <scope>NUCLEOTIDE SEQUENCE</scope>
    <source>
        <strain evidence="2">CBS 540.89</strain>
    </source>
</reference>
<dbReference type="Proteomes" id="UP001172159">
    <property type="component" value="Unassembled WGS sequence"/>
</dbReference>